<evidence type="ECO:0008006" key="4">
    <source>
        <dbReference type="Google" id="ProtNLM"/>
    </source>
</evidence>
<dbReference type="AlphaFoldDB" id="A0A091BCS7"/>
<evidence type="ECO:0000256" key="1">
    <source>
        <dbReference type="SAM" id="Phobius"/>
    </source>
</evidence>
<keyword evidence="3" id="KW-1185">Reference proteome</keyword>
<feature type="transmembrane region" description="Helical" evidence="1">
    <location>
        <begin position="111"/>
        <end position="130"/>
    </location>
</feature>
<name>A0A091BCS7_9GAMM</name>
<organism evidence="2 3">
    <name type="scientific">Arenimonas composti TR7-09 = DSM 18010</name>
    <dbReference type="NCBI Taxonomy" id="1121013"/>
    <lineage>
        <taxon>Bacteria</taxon>
        <taxon>Pseudomonadati</taxon>
        <taxon>Pseudomonadota</taxon>
        <taxon>Gammaproteobacteria</taxon>
        <taxon>Lysobacterales</taxon>
        <taxon>Lysobacteraceae</taxon>
        <taxon>Arenimonas</taxon>
    </lineage>
</organism>
<gene>
    <name evidence="2" type="ORF">P873_07180</name>
</gene>
<evidence type="ECO:0000313" key="3">
    <source>
        <dbReference type="Proteomes" id="UP000029391"/>
    </source>
</evidence>
<proteinExistence type="predicted"/>
<keyword evidence="1" id="KW-0812">Transmembrane</keyword>
<accession>A0A091BCS7</accession>
<dbReference type="OrthoDB" id="5955962at2"/>
<protein>
    <recommendedName>
        <fullName evidence="4">Pathogenicity-like protein</fullName>
    </recommendedName>
</protein>
<sequence>MRQVFTSPRLENVEGVQKLLEDAGIATKISQGRSWKGNSRREFSYTAKNHDAGQQPALWVLRPDDFKRARELLHEGGLLEATRKESYLPENLQFREPAANDPARRISRIRMALLAAVAVAFAVMMARIYFG</sequence>
<comment type="caution">
    <text evidence="2">The sequence shown here is derived from an EMBL/GenBank/DDBJ whole genome shotgun (WGS) entry which is preliminary data.</text>
</comment>
<dbReference type="STRING" id="1121013.GCA_000426365_02813"/>
<reference evidence="2 3" key="1">
    <citation type="submission" date="2013-09" db="EMBL/GenBank/DDBJ databases">
        <title>Genome sequencing of Arenimonas composti.</title>
        <authorList>
            <person name="Chen F."/>
            <person name="Wang G."/>
        </authorList>
    </citation>
    <scope>NUCLEOTIDE SEQUENCE [LARGE SCALE GENOMIC DNA]</scope>
    <source>
        <strain evidence="2 3">TR7-09</strain>
    </source>
</reference>
<keyword evidence="1" id="KW-1133">Transmembrane helix</keyword>
<dbReference type="EMBL" id="AWXU01000020">
    <property type="protein sequence ID" value="KFN50438.1"/>
    <property type="molecule type" value="Genomic_DNA"/>
</dbReference>
<evidence type="ECO:0000313" key="2">
    <source>
        <dbReference type="EMBL" id="KFN50438.1"/>
    </source>
</evidence>
<keyword evidence="1" id="KW-0472">Membrane</keyword>
<dbReference type="Proteomes" id="UP000029391">
    <property type="component" value="Unassembled WGS sequence"/>
</dbReference>
<dbReference type="RefSeq" id="WP_051240141.1">
    <property type="nucleotide sequence ID" value="NZ_AUFF01000014.1"/>
</dbReference>
<dbReference type="eggNOG" id="ENOG5031H6R">
    <property type="taxonomic scope" value="Bacteria"/>
</dbReference>